<dbReference type="EMBL" id="BKAG01000032">
    <property type="protein sequence ID" value="GEP44564.1"/>
    <property type="molecule type" value="Genomic_DNA"/>
</dbReference>
<feature type="domain" description="Protein kinase" evidence="8">
    <location>
        <begin position="7"/>
        <end position="298"/>
    </location>
</feature>
<dbReference type="GO" id="GO:0005524">
    <property type="term" value="F:ATP binding"/>
    <property type="evidence" value="ECO:0007669"/>
    <property type="project" value="UniProtKB-UniRule"/>
</dbReference>
<feature type="transmembrane region" description="Helical" evidence="7">
    <location>
        <begin position="322"/>
        <end position="344"/>
    </location>
</feature>
<dbReference type="SMART" id="SM00220">
    <property type="entry name" value="S_TKc"/>
    <property type="match status" value="1"/>
</dbReference>
<keyword evidence="10" id="KW-1185">Reference proteome</keyword>
<dbReference type="InterPro" id="IPR008271">
    <property type="entry name" value="Ser/Thr_kinase_AS"/>
</dbReference>
<protein>
    <recommendedName>
        <fullName evidence="8">Protein kinase domain-containing protein</fullName>
    </recommendedName>
</protein>
<dbReference type="Proteomes" id="UP000321577">
    <property type="component" value="Unassembled WGS sequence"/>
</dbReference>
<dbReference type="InterPro" id="IPR011009">
    <property type="entry name" value="Kinase-like_dom_sf"/>
</dbReference>
<evidence type="ECO:0000256" key="3">
    <source>
        <dbReference type="ARBA" id="ARBA00022777"/>
    </source>
</evidence>
<dbReference type="Pfam" id="PF00069">
    <property type="entry name" value="Pkinase"/>
    <property type="match status" value="1"/>
</dbReference>
<evidence type="ECO:0000256" key="1">
    <source>
        <dbReference type="ARBA" id="ARBA00022679"/>
    </source>
</evidence>
<keyword evidence="1" id="KW-0808">Transferase</keyword>
<dbReference type="PROSITE" id="PS00107">
    <property type="entry name" value="PROTEIN_KINASE_ATP"/>
    <property type="match status" value="1"/>
</dbReference>
<name>A0A512MCU7_9BACT</name>
<accession>A0A512MCU7</accession>
<keyword evidence="7" id="KW-0472">Membrane</keyword>
<gene>
    <name evidence="9" type="ORF">BGE01nite_38550</name>
</gene>
<dbReference type="PANTHER" id="PTHR43289:SF6">
    <property type="entry name" value="SERINE_THREONINE-PROTEIN KINASE NEKL-3"/>
    <property type="match status" value="1"/>
</dbReference>
<dbReference type="PANTHER" id="PTHR43289">
    <property type="entry name" value="MITOGEN-ACTIVATED PROTEIN KINASE KINASE KINASE 20-RELATED"/>
    <property type="match status" value="1"/>
</dbReference>
<dbReference type="PROSITE" id="PS50011">
    <property type="entry name" value="PROTEIN_KINASE_DOM"/>
    <property type="match status" value="1"/>
</dbReference>
<evidence type="ECO:0000256" key="7">
    <source>
        <dbReference type="SAM" id="Phobius"/>
    </source>
</evidence>
<feature type="binding site" evidence="5">
    <location>
        <position position="36"/>
    </location>
    <ligand>
        <name>ATP</name>
        <dbReference type="ChEBI" id="CHEBI:30616"/>
    </ligand>
</feature>
<sequence>MGWADVYEVRRVIGRGGMGRVYEGWHRQLGIPVALKIIDPHLVGEDHVRARFEKEAMTLARLQEPVPHPNIVRVIDFKLLDSVGCIVMAYVKGMDIRAWCVDREEPLTKRAALMEQVARAAGYFHSFGLVHRDLKPANVLVREGSGEPVIVDFGIVRGREDITLTRTQQALGTAAYMAPELLGLKKNEPASPSTSTSTTTATATETDERPPGEISPAADVYALGVMLYELMCGSLPYGSTLVEVLPQHQREKVPSGITSRPKRLPKDLERVCLKAIAHRRSERYANGTELAEDLARYLRGESVLARPISKIRHAARRAKRRPVLSIVTVIAAVLILVAGVRLFWDARLAQLAKLREQISLNIPAASWSTQTMLKTDRMIDQLQQSDPVQAAIFHRTLIHGAMREIMQILKKPRISEEDRQEIQVALKWLEEHDMTEAARLRAAVEQRQARWDALLEITPPFQKLAAQIENAHVEDGAVVLTGQSTSERLLKFTRPPPLEISATFVIPPEGVESLGFKVRLSGQWHTVQLIQPPTSSLMLHLQQFHLTSNIPEAVLVIAKKDRILAVTPLEKLPQPGAALQMKLHVENRRISLETSDGDRVESLQRYQSVDPVSVALVGHPSLRIQELLWTGPEELPDASPLEKGDLDAGNERWWLAETHFLQLSGDPEYGAEALFKAGDCQLQLGRAADAQSTWEQVMSGPESEWRTEACLQLWYLHAEAGRLNEARVYLDQLPGPENMPVDYVAQIQRPGRKLDDIYRSQGRGLNLLRPMPAVEDAVRVHRMLQYTSVEIASRFALARHFNGMDEAARDLLYDGVKVKRVERITSEEKRSISTNFELWSLITRSEIDEGLDDAQKAWMARLPADHSIALTIRLDQARRLAREGKTAEALAIAHEVLKEENASIMSFTGAALLIAALEPAAGVEAADNALQRVTEAPRQIHEFTLTHRLLLHSVLKNWTTPSTVDILGQYLSLGEPRDNREAVRGRLCRLLLEDRAMVGALNFLYAGEAGEQLLQEFALRSRPARVSVNNLFFMILRRYVILAAFGQQVSRDQVSASAAFTRLWLDTFADNEMSVDDFLTIMESLREPEPGLMLKAALPRWPEPLQQAVGRLFELKKT</sequence>
<dbReference type="InterPro" id="IPR017441">
    <property type="entry name" value="Protein_kinase_ATP_BS"/>
</dbReference>
<dbReference type="PROSITE" id="PS00108">
    <property type="entry name" value="PROTEIN_KINASE_ST"/>
    <property type="match status" value="1"/>
</dbReference>
<proteinExistence type="predicted"/>
<evidence type="ECO:0000313" key="10">
    <source>
        <dbReference type="Proteomes" id="UP000321577"/>
    </source>
</evidence>
<keyword evidence="7" id="KW-1133">Transmembrane helix</keyword>
<organism evidence="9 10">
    <name type="scientific">Brevifollis gellanilyticus</name>
    <dbReference type="NCBI Taxonomy" id="748831"/>
    <lineage>
        <taxon>Bacteria</taxon>
        <taxon>Pseudomonadati</taxon>
        <taxon>Verrucomicrobiota</taxon>
        <taxon>Verrucomicrobiia</taxon>
        <taxon>Verrucomicrobiales</taxon>
        <taxon>Verrucomicrobiaceae</taxon>
    </lineage>
</organism>
<dbReference type="Gene3D" id="3.30.200.20">
    <property type="entry name" value="Phosphorylase Kinase, domain 1"/>
    <property type="match status" value="1"/>
</dbReference>
<feature type="compositionally biased region" description="Low complexity" evidence="6">
    <location>
        <begin position="189"/>
        <end position="204"/>
    </location>
</feature>
<keyword evidence="4 5" id="KW-0067">ATP-binding</keyword>
<feature type="region of interest" description="Disordered" evidence="6">
    <location>
        <begin position="185"/>
        <end position="215"/>
    </location>
</feature>
<evidence type="ECO:0000256" key="5">
    <source>
        <dbReference type="PROSITE-ProRule" id="PRU10141"/>
    </source>
</evidence>
<keyword evidence="7" id="KW-0812">Transmembrane</keyword>
<evidence type="ECO:0000256" key="2">
    <source>
        <dbReference type="ARBA" id="ARBA00022741"/>
    </source>
</evidence>
<dbReference type="GO" id="GO:0004674">
    <property type="term" value="F:protein serine/threonine kinase activity"/>
    <property type="evidence" value="ECO:0007669"/>
    <property type="project" value="TreeGrafter"/>
</dbReference>
<reference evidence="9 10" key="1">
    <citation type="submission" date="2019-07" db="EMBL/GenBank/DDBJ databases">
        <title>Whole genome shotgun sequence of Brevifollis gellanilyticus NBRC 108608.</title>
        <authorList>
            <person name="Hosoyama A."/>
            <person name="Uohara A."/>
            <person name="Ohji S."/>
            <person name="Ichikawa N."/>
        </authorList>
    </citation>
    <scope>NUCLEOTIDE SEQUENCE [LARGE SCALE GENOMIC DNA]</scope>
    <source>
        <strain evidence="9 10">NBRC 108608</strain>
    </source>
</reference>
<dbReference type="AlphaFoldDB" id="A0A512MCU7"/>
<dbReference type="Gene3D" id="1.10.510.10">
    <property type="entry name" value="Transferase(Phosphotransferase) domain 1"/>
    <property type="match status" value="1"/>
</dbReference>
<evidence type="ECO:0000313" key="9">
    <source>
        <dbReference type="EMBL" id="GEP44564.1"/>
    </source>
</evidence>
<dbReference type="Gene3D" id="1.25.40.10">
    <property type="entry name" value="Tetratricopeptide repeat domain"/>
    <property type="match status" value="1"/>
</dbReference>
<keyword evidence="2 5" id="KW-0547">Nucleotide-binding</keyword>
<dbReference type="SUPFAM" id="SSF56112">
    <property type="entry name" value="Protein kinase-like (PK-like)"/>
    <property type="match status" value="1"/>
</dbReference>
<dbReference type="CDD" id="cd14014">
    <property type="entry name" value="STKc_PknB_like"/>
    <property type="match status" value="1"/>
</dbReference>
<evidence type="ECO:0000259" key="8">
    <source>
        <dbReference type="PROSITE" id="PS50011"/>
    </source>
</evidence>
<evidence type="ECO:0000256" key="6">
    <source>
        <dbReference type="SAM" id="MobiDB-lite"/>
    </source>
</evidence>
<evidence type="ECO:0000256" key="4">
    <source>
        <dbReference type="ARBA" id="ARBA00022840"/>
    </source>
</evidence>
<comment type="caution">
    <text evidence="9">The sequence shown here is derived from an EMBL/GenBank/DDBJ whole genome shotgun (WGS) entry which is preliminary data.</text>
</comment>
<keyword evidence="3" id="KW-0418">Kinase</keyword>
<dbReference type="InterPro" id="IPR000719">
    <property type="entry name" value="Prot_kinase_dom"/>
</dbReference>
<dbReference type="InterPro" id="IPR011990">
    <property type="entry name" value="TPR-like_helical_dom_sf"/>
</dbReference>